<keyword evidence="2" id="KW-0472">Membrane</keyword>
<dbReference type="EMBL" id="LCWV01000005">
    <property type="protein sequence ID" value="PWI72873.1"/>
    <property type="molecule type" value="Genomic_DNA"/>
</dbReference>
<accession>A0A2U3EEJ3</accession>
<gene>
    <name evidence="3" type="ORF">PCL_09888</name>
</gene>
<dbReference type="AlphaFoldDB" id="A0A2U3EEJ3"/>
<keyword evidence="2" id="KW-0812">Transmembrane</keyword>
<evidence type="ECO:0000313" key="4">
    <source>
        <dbReference type="Proteomes" id="UP000245956"/>
    </source>
</evidence>
<name>A0A2U3EEJ3_PURLI</name>
<reference evidence="3 4" key="1">
    <citation type="journal article" date="2016" name="Front. Microbiol.">
        <title>Genome and transcriptome sequences reveal the specific parasitism of the nematophagous Purpureocillium lilacinum 36-1.</title>
        <authorList>
            <person name="Xie J."/>
            <person name="Li S."/>
            <person name="Mo C."/>
            <person name="Xiao X."/>
            <person name="Peng D."/>
            <person name="Wang G."/>
            <person name="Xiao Y."/>
        </authorList>
    </citation>
    <scope>NUCLEOTIDE SEQUENCE [LARGE SCALE GENOMIC DNA]</scope>
    <source>
        <strain evidence="3 4">36-1</strain>
    </source>
</reference>
<feature type="region of interest" description="Disordered" evidence="1">
    <location>
        <begin position="23"/>
        <end position="43"/>
    </location>
</feature>
<feature type="compositionally biased region" description="Basic residues" evidence="1">
    <location>
        <begin position="167"/>
        <end position="180"/>
    </location>
</feature>
<protein>
    <submittedName>
        <fullName evidence="3">Uncharacterized protein</fullName>
    </submittedName>
</protein>
<organism evidence="3 4">
    <name type="scientific">Purpureocillium lilacinum</name>
    <name type="common">Paecilomyces lilacinus</name>
    <dbReference type="NCBI Taxonomy" id="33203"/>
    <lineage>
        <taxon>Eukaryota</taxon>
        <taxon>Fungi</taxon>
        <taxon>Dikarya</taxon>
        <taxon>Ascomycota</taxon>
        <taxon>Pezizomycotina</taxon>
        <taxon>Sordariomycetes</taxon>
        <taxon>Hypocreomycetidae</taxon>
        <taxon>Hypocreales</taxon>
        <taxon>Ophiocordycipitaceae</taxon>
        <taxon>Purpureocillium</taxon>
    </lineage>
</organism>
<evidence type="ECO:0000313" key="3">
    <source>
        <dbReference type="EMBL" id="PWI72873.1"/>
    </source>
</evidence>
<comment type="caution">
    <text evidence="3">The sequence shown here is derived from an EMBL/GenBank/DDBJ whole genome shotgun (WGS) entry which is preliminary data.</text>
</comment>
<dbReference type="Proteomes" id="UP000245956">
    <property type="component" value="Unassembled WGS sequence"/>
</dbReference>
<proteinExistence type="predicted"/>
<feature type="transmembrane region" description="Helical" evidence="2">
    <location>
        <begin position="56"/>
        <end position="80"/>
    </location>
</feature>
<sequence length="234" mass="25258">MVAPPLKTKKRRIVQRVSTLNRKAKNNRQGGREAEKFSNPSRTRGGVLRGARFARLLSNGVAAAAAAVASTCLFALWLLLRLGVACRAAHRRSALHGTGRTPLSHRLAALVTATPLQLSRTITITGAAAAAGSAVRLVFFFSLGLGWAGQAGLQGWSLISTGADSSHRRRPPGRRRRRKGGGTTRAGLVSFFSLFDNAILLTKERWNYLYVLRTRNASSPAAAAARWGRTKRHA</sequence>
<evidence type="ECO:0000256" key="2">
    <source>
        <dbReference type="SAM" id="Phobius"/>
    </source>
</evidence>
<evidence type="ECO:0000256" key="1">
    <source>
        <dbReference type="SAM" id="MobiDB-lite"/>
    </source>
</evidence>
<keyword evidence="2" id="KW-1133">Transmembrane helix</keyword>
<feature type="region of interest" description="Disordered" evidence="1">
    <location>
        <begin position="163"/>
        <end position="182"/>
    </location>
</feature>